<dbReference type="EMBL" id="ML180021">
    <property type="protein sequence ID" value="THU79472.1"/>
    <property type="molecule type" value="Genomic_DNA"/>
</dbReference>
<protein>
    <submittedName>
        <fullName evidence="2">Uncharacterized protein</fullName>
    </submittedName>
</protein>
<feature type="transmembrane region" description="Helical" evidence="1">
    <location>
        <begin position="12"/>
        <end position="33"/>
    </location>
</feature>
<dbReference type="AlphaFoldDB" id="A0A4S8KUB2"/>
<dbReference type="Gene3D" id="1.20.1280.50">
    <property type="match status" value="1"/>
</dbReference>
<keyword evidence="3" id="KW-1185">Reference proteome</keyword>
<sequence>MVNVALWEGKWFIIGHDSLALNLLVAFLLLVILDMIHEHSLPTEILWDIFQLFLAPSATTLEESFDDTEELPISGTAFLYPSFKVFDAREGPWLLTHVCRQWREIALSLPSLWRSFHLDTPPKSERGAVRMLKTCLDRSARLPLVFSVKADRIYRHTDSQELLQLLNHESDRWFIIQVINPSFKFWHHLAGSKIIQPLSSLKEISLMSTSSDEHDDAIGMLWLHDIFAKGQTPTLDTIINHEHLTLSKFNIPWTQISVYDGAVSIAPNEHFLVLHCAPNLIRCSLAFESDEYDNVVSHGKPLLLPVLQKLRTEFLFYFEDDICPALQDIVVPSLEELSIIGRGSHSSPPFEVFASILRTSSCSLQYLELSGIVSDRPEAICDLLQASATIIHLRVWINSPVHHTVIPLLNARNFPHLVPRLQCLDLAQKDTRDVWELDMLDLADTVRSRLESNRPEGSLCETVALHTVRFALQTYCFVELPKGVPPIIEVLQGEGLHIAVCRSIDPWRM</sequence>
<evidence type="ECO:0000256" key="1">
    <source>
        <dbReference type="SAM" id="Phobius"/>
    </source>
</evidence>
<name>A0A4S8KUB2_DENBC</name>
<keyword evidence="1" id="KW-0812">Transmembrane</keyword>
<gene>
    <name evidence="2" type="ORF">K435DRAFT_973150</name>
</gene>
<proteinExistence type="predicted"/>
<organism evidence="2 3">
    <name type="scientific">Dendrothele bispora (strain CBS 962.96)</name>
    <dbReference type="NCBI Taxonomy" id="1314807"/>
    <lineage>
        <taxon>Eukaryota</taxon>
        <taxon>Fungi</taxon>
        <taxon>Dikarya</taxon>
        <taxon>Basidiomycota</taxon>
        <taxon>Agaricomycotina</taxon>
        <taxon>Agaricomycetes</taxon>
        <taxon>Agaricomycetidae</taxon>
        <taxon>Agaricales</taxon>
        <taxon>Agaricales incertae sedis</taxon>
        <taxon>Dendrothele</taxon>
    </lineage>
</organism>
<accession>A0A4S8KUB2</accession>
<dbReference type="Proteomes" id="UP000297245">
    <property type="component" value="Unassembled WGS sequence"/>
</dbReference>
<keyword evidence="1" id="KW-1133">Transmembrane helix</keyword>
<evidence type="ECO:0000313" key="3">
    <source>
        <dbReference type="Proteomes" id="UP000297245"/>
    </source>
</evidence>
<dbReference type="OrthoDB" id="3022108at2759"/>
<keyword evidence="1" id="KW-0472">Membrane</keyword>
<evidence type="ECO:0000313" key="2">
    <source>
        <dbReference type="EMBL" id="THU79472.1"/>
    </source>
</evidence>
<reference evidence="2 3" key="1">
    <citation type="journal article" date="2019" name="Nat. Ecol. Evol.">
        <title>Megaphylogeny resolves global patterns of mushroom evolution.</title>
        <authorList>
            <person name="Varga T."/>
            <person name="Krizsan K."/>
            <person name="Foldi C."/>
            <person name="Dima B."/>
            <person name="Sanchez-Garcia M."/>
            <person name="Sanchez-Ramirez S."/>
            <person name="Szollosi G.J."/>
            <person name="Szarkandi J.G."/>
            <person name="Papp V."/>
            <person name="Albert L."/>
            <person name="Andreopoulos W."/>
            <person name="Angelini C."/>
            <person name="Antonin V."/>
            <person name="Barry K.W."/>
            <person name="Bougher N.L."/>
            <person name="Buchanan P."/>
            <person name="Buyck B."/>
            <person name="Bense V."/>
            <person name="Catcheside P."/>
            <person name="Chovatia M."/>
            <person name="Cooper J."/>
            <person name="Damon W."/>
            <person name="Desjardin D."/>
            <person name="Finy P."/>
            <person name="Geml J."/>
            <person name="Haridas S."/>
            <person name="Hughes K."/>
            <person name="Justo A."/>
            <person name="Karasinski D."/>
            <person name="Kautmanova I."/>
            <person name="Kiss B."/>
            <person name="Kocsube S."/>
            <person name="Kotiranta H."/>
            <person name="LaButti K.M."/>
            <person name="Lechner B.E."/>
            <person name="Liimatainen K."/>
            <person name="Lipzen A."/>
            <person name="Lukacs Z."/>
            <person name="Mihaltcheva S."/>
            <person name="Morgado L.N."/>
            <person name="Niskanen T."/>
            <person name="Noordeloos M.E."/>
            <person name="Ohm R.A."/>
            <person name="Ortiz-Santana B."/>
            <person name="Ovrebo C."/>
            <person name="Racz N."/>
            <person name="Riley R."/>
            <person name="Savchenko A."/>
            <person name="Shiryaev A."/>
            <person name="Soop K."/>
            <person name="Spirin V."/>
            <person name="Szebenyi C."/>
            <person name="Tomsovsky M."/>
            <person name="Tulloss R.E."/>
            <person name="Uehling J."/>
            <person name="Grigoriev I.V."/>
            <person name="Vagvolgyi C."/>
            <person name="Papp T."/>
            <person name="Martin F.M."/>
            <person name="Miettinen O."/>
            <person name="Hibbett D.S."/>
            <person name="Nagy L.G."/>
        </authorList>
    </citation>
    <scope>NUCLEOTIDE SEQUENCE [LARGE SCALE GENOMIC DNA]</scope>
    <source>
        <strain evidence="2 3">CBS 962.96</strain>
    </source>
</reference>